<sequence>MWTIATLLSLVISAALCSGVAPPTVVLDNGTFIGEQNGTTDRFLGIPFAKPPTGSLRFSLPQLPDSYSGVYNATAFGFSCPGVGSPANVTNDLQALLDDVMLPQTPIDEDCLTLNIWAPHGVKAGADLPVVAWIYGGGFYYGGSSRFDGSKIVKRSIELEEPIVYVSMNYRLAALGFLASQEVTDAGVANLGLRDQREALRWIQKYIKAFGGDPKKVAMWGESSGANSVMFQMVTNGGDPEGLFRGAFIESGAPLPLANYTAGQASYNALVNATNCTSAADTLDCLRQVPFDALFAAINTPPWFEGPLPLVDGDFLADSPPTLVRTGRIAKVPYVNGNCDDEGTEFVFASNIENVSEVISSINGSYLKGITTSEVTQILDLYSSNVTLGSPYGTGTNDVLTPEYKRMASIVGDLDFHGPRRSLLEQTSHKQPAWAFLSKRYKSLPIIGAGHETDILNVYGPGDLTDFLVNFVNHLNPNNKTGVKWPQWTSETPLLLTFWDGDVPLNITEDNFRIKGMKLLTDLGQKYPLSPVFT</sequence>
<dbReference type="OrthoDB" id="408631at2759"/>
<dbReference type="AlphaFoldDB" id="A0A8E2DNK1"/>
<evidence type="ECO:0000256" key="1">
    <source>
        <dbReference type="SAM" id="SignalP"/>
    </source>
</evidence>
<evidence type="ECO:0000313" key="3">
    <source>
        <dbReference type="EMBL" id="OCH90088.1"/>
    </source>
</evidence>
<organism evidence="3 4">
    <name type="scientific">Obba rivulosa</name>
    <dbReference type="NCBI Taxonomy" id="1052685"/>
    <lineage>
        <taxon>Eukaryota</taxon>
        <taxon>Fungi</taxon>
        <taxon>Dikarya</taxon>
        <taxon>Basidiomycota</taxon>
        <taxon>Agaricomycotina</taxon>
        <taxon>Agaricomycetes</taxon>
        <taxon>Polyporales</taxon>
        <taxon>Gelatoporiaceae</taxon>
        <taxon>Obba</taxon>
    </lineage>
</organism>
<dbReference type="PANTHER" id="PTHR11559">
    <property type="entry name" value="CARBOXYLESTERASE"/>
    <property type="match status" value="1"/>
</dbReference>
<evidence type="ECO:0000259" key="2">
    <source>
        <dbReference type="Pfam" id="PF00135"/>
    </source>
</evidence>
<dbReference type="Pfam" id="PF00135">
    <property type="entry name" value="COesterase"/>
    <property type="match status" value="1"/>
</dbReference>
<dbReference type="Gene3D" id="3.40.50.1820">
    <property type="entry name" value="alpha/beta hydrolase"/>
    <property type="match status" value="1"/>
</dbReference>
<dbReference type="InterPro" id="IPR019819">
    <property type="entry name" value="Carboxylesterase_B_CS"/>
</dbReference>
<dbReference type="SUPFAM" id="SSF53474">
    <property type="entry name" value="alpha/beta-Hydrolases"/>
    <property type="match status" value="1"/>
</dbReference>
<proteinExistence type="predicted"/>
<feature type="chain" id="PRO_5034948096" evidence="1">
    <location>
        <begin position="18"/>
        <end position="534"/>
    </location>
</feature>
<dbReference type="InterPro" id="IPR029058">
    <property type="entry name" value="AB_hydrolase_fold"/>
</dbReference>
<feature type="domain" description="Carboxylesterase type B" evidence="2">
    <location>
        <begin position="23"/>
        <end position="496"/>
    </location>
</feature>
<dbReference type="InterPro" id="IPR050309">
    <property type="entry name" value="Type-B_Carboxylest/Lipase"/>
</dbReference>
<gene>
    <name evidence="3" type="ORF">OBBRIDRAFT_835294</name>
</gene>
<dbReference type="InterPro" id="IPR002018">
    <property type="entry name" value="CarbesteraseB"/>
</dbReference>
<feature type="signal peptide" evidence="1">
    <location>
        <begin position="1"/>
        <end position="17"/>
    </location>
</feature>
<evidence type="ECO:0000313" key="4">
    <source>
        <dbReference type="Proteomes" id="UP000250043"/>
    </source>
</evidence>
<reference evidence="3 4" key="1">
    <citation type="submission" date="2016-07" db="EMBL/GenBank/DDBJ databases">
        <title>Draft genome of the white-rot fungus Obba rivulosa 3A-2.</title>
        <authorList>
            <consortium name="DOE Joint Genome Institute"/>
            <person name="Miettinen O."/>
            <person name="Riley R."/>
            <person name="Acob R."/>
            <person name="Barry K."/>
            <person name="Cullen D."/>
            <person name="De Vries R."/>
            <person name="Hainaut M."/>
            <person name="Hatakka A."/>
            <person name="Henrissat B."/>
            <person name="Hilden K."/>
            <person name="Kuo R."/>
            <person name="Labutti K."/>
            <person name="Lipzen A."/>
            <person name="Makela M.R."/>
            <person name="Sandor L."/>
            <person name="Spatafora J.W."/>
            <person name="Grigoriev I.V."/>
            <person name="Hibbett D.S."/>
        </authorList>
    </citation>
    <scope>NUCLEOTIDE SEQUENCE [LARGE SCALE GENOMIC DNA]</scope>
    <source>
        <strain evidence="3 4">3A-2</strain>
    </source>
</reference>
<protein>
    <submittedName>
        <fullName evidence="3">Carotenoid ester lipase</fullName>
    </submittedName>
</protein>
<keyword evidence="1" id="KW-0732">Signal</keyword>
<keyword evidence="4" id="KW-1185">Reference proteome</keyword>
<dbReference type="EMBL" id="KV722412">
    <property type="protein sequence ID" value="OCH90088.1"/>
    <property type="molecule type" value="Genomic_DNA"/>
</dbReference>
<dbReference type="Proteomes" id="UP000250043">
    <property type="component" value="Unassembled WGS sequence"/>
</dbReference>
<accession>A0A8E2DNK1</accession>
<name>A0A8E2DNK1_9APHY</name>
<dbReference type="PROSITE" id="PS00941">
    <property type="entry name" value="CARBOXYLESTERASE_B_2"/>
    <property type="match status" value="1"/>
</dbReference>